<reference evidence="1 2" key="1">
    <citation type="submission" date="2015-08" db="EMBL/GenBank/DDBJ databases">
        <title>Next Generation Sequencing and Analysis of the Genome of Puccinia sorghi L Schw, the Causal Agent of Maize Common Rust.</title>
        <authorList>
            <person name="Rochi L."/>
            <person name="Burguener G."/>
            <person name="Darino M."/>
            <person name="Turjanski A."/>
            <person name="Kreff E."/>
            <person name="Dieguez M.J."/>
            <person name="Sacco F."/>
        </authorList>
    </citation>
    <scope>NUCLEOTIDE SEQUENCE [LARGE SCALE GENOMIC DNA]</scope>
    <source>
        <strain evidence="1 2">RO10H11247</strain>
    </source>
</reference>
<gene>
    <name evidence="1" type="ORF">VP01_119g11</name>
</gene>
<sequence>MVPLTASLFPWLRPLTANGRSSFQVVEEFHSQRTACHRTYLTRITSKQTTTSGLAALALAIPLTIYYEHQAADGRRLAQMCTGQRQAALLVLDNLFADLRSIWPHLAPDERLRTIQIAQKLATLLSQPDPNHPPPPPLQTLKKIEDCLTFSVQEICHFLNRQDISYREGPPLALHHDLPNSWHPSELSLQFASCFEALAKFYRERGQAFLLLPDGATSGTSTETGRCRAATVMNIGQCQ</sequence>
<dbReference type="OrthoDB" id="10050400at2759"/>
<evidence type="ECO:0000313" key="2">
    <source>
        <dbReference type="Proteomes" id="UP000037035"/>
    </source>
</evidence>
<organism evidence="1 2">
    <name type="scientific">Puccinia sorghi</name>
    <dbReference type="NCBI Taxonomy" id="27349"/>
    <lineage>
        <taxon>Eukaryota</taxon>
        <taxon>Fungi</taxon>
        <taxon>Dikarya</taxon>
        <taxon>Basidiomycota</taxon>
        <taxon>Pucciniomycotina</taxon>
        <taxon>Pucciniomycetes</taxon>
        <taxon>Pucciniales</taxon>
        <taxon>Pucciniaceae</taxon>
        <taxon>Puccinia</taxon>
    </lineage>
</organism>
<dbReference type="EMBL" id="LAVV01002221">
    <property type="protein sequence ID" value="KNZ63000.1"/>
    <property type="molecule type" value="Genomic_DNA"/>
</dbReference>
<evidence type="ECO:0000313" key="1">
    <source>
        <dbReference type="EMBL" id="KNZ63000.1"/>
    </source>
</evidence>
<dbReference type="VEuPathDB" id="FungiDB:VP01_119g11"/>
<name>A0A0L6VS36_9BASI</name>
<keyword evidence="2" id="KW-1185">Reference proteome</keyword>
<accession>A0A0L6VS36</accession>
<proteinExistence type="predicted"/>
<protein>
    <submittedName>
        <fullName evidence="1">Uncharacterized protein</fullName>
    </submittedName>
</protein>
<dbReference type="Proteomes" id="UP000037035">
    <property type="component" value="Unassembled WGS sequence"/>
</dbReference>
<dbReference type="AlphaFoldDB" id="A0A0L6VS36"/>
<comment type="caution">
    <text evidence="1">The sequence shown here is derived from an EMBL/GenBank/DDBJ whole genome shotgun (WGS) entry which is preliminary data.</text>
</comment>